<dbReference type="RefSeq" id="WP_201634810.1">
    <property type="nucleotide sequence ID" value="NZ_CP068046.1"/>
</dbReference>
<evidence type="ECO:0000313" key="1">
    <source>
        <dbReference type="EMBL" id="QQR39933.1"/>
    </source>
</evidence>
<dbReference type="Proteomes" id="UP000595857">
    <property type="component" value="Chromosome"/>
</dbReference>
<evidence type="ECO:0000313" key="2">
    <source>
        <dbReference type="Proteomes" id="UP000595857"/>
    </source>
</evidence>
<reference evidence="1 2" key="1">
    <citation type="submission" date="2021-01" db="EMBL/GenBank/DDBJ databases">
        <title>Genome seq and assembly of Devosia sp. LEGU1.</title>
        <authorList>
            <person name="Chhetri G."/>
        </authorList>
    </citation>
    <scope>NUCLEOTIDE SEQUENCE [LARGE SCALE GENOMIC DNA]</scope>
    <source>
        <strain evidence="1 2">LEGU1</strain>
    </source>
</reference>
<proteinExistence type="predicted"/>
<dbReference type="EMBL" id="CP068046">
    <property type="protein sequence ID" value="QQR39933.1"/>
    <property type="molecule type" value="Genomic_DNA"/>
</dbReference>
<name>A0ABX7C6Q4_9HYPH</name>
<accession>A0ABX7C6Q4</accession>
<gene>
    <name evidence="1" type="ORF">JI748_02645</name>
</gene>
<protein>
    <submittedName>
        <fullName evidence="1">Uncharacterized protein</fullName>
    </submittedName>
</protein>
<keyword evidence="2" id="KW-1185">Reference proteome</keyword>
<organism evidence="1 2">
    <name type="scientific">Devosia rhizoryzae</name>
    <dbReference type="NCBI Taxonomy" id="2774137"/>
    <lineage>
        <taxon>Bacteria</taxon>
        <taxon>Pseudomonadati</taxon>
        <taxon>Pseudomonadota</taxon>
        <taxon>Alphaproteobacteria</taxon>
        <taxon>Hyphomicrobiales</taxon>
        <taxon>Devosiaceae</taxon>
        <taxon>Devosia</taxon>
    </lineage>
</organism>
<sequence length="160" mass="17294">MPSETPGRLIEVKTKFHSEALKPGGIARSGAHMAAVRSVAALKAQVEQQLDTCIAPLAETLRNWPAPDVAKACEQAAQIRDTAGLADMHLLTEVAMHSFDCLDAVLIDGATMERAEAVCYADALIFARQNRGTNIEPFLPLLKDLESLTTLVISRNRKTA</sequence>